<evidence type="ECO:0000256" key="10">
    <source>
        <dbReference type="PROSITE-ProRule" id="PRU00502"/>
    </source>
</evidence>
<comment type="subcellular location">
    <subcellularLocation>
        <location evidence="1">Nucleus</location>
    </subcellularLocation>
</comment>
<feature type="domain" description="UBP-type" evidence="12">
    <location>
        <begin position="111"/>
        <end position="208"/>
    </location>
</feature>
<feature type="region of interest" description="Disordered" evidence="11">
    <location>
        <begin position="1"/>
        <end position="103"/>
    </location>
</feature>
<dbReference type="Gramene" id="C.cajan_41704.t">
    <property type="protein sequence ID" value="C.cajan_41704.t"/>
    <property type="gene ID" value="C.cajan_41704"/>
</dbReference>
<evidence type="ECO:0000256" key="3">
    <source>
        <dbReference type="ARBA" id="ARBA00022664"/>
    </source>
</evidence>
<dbReference type="OrthoDB" id="10263353at2759"/>
<name>A0A151QUG0_CAJCA</name>
<dbReference type="Pfam" id="PF02148">
    <property type="entry name" value="zf-UBP"/>
    <property type="match status" value="1"/>
</dbReference>
<proteinExistence type="inferred from homology"/>
<evidence type="ECO:0000256" key="8">
    <source>
        <dbReference type="ARBA" id="ARBA00023187"/>
    </source>
</evidence>
<keyword evidence="9" id="KW-0539">Nucleus</keyword>
<dbReference type="Gene3D" id="3.30.40.10">
    <property type="entry name" value="Zinc/RING finger domain, C3HC4 (zinc finger)"/>
    <property type="match status" value="1"/>
</dbReference>
<dbReference type="EMBL" id="KQ484734">
    <property type="protein sequence ID" value="KYP33912.1"/>
    <property type="molecule type" value="Genomic_DNA"/>
</dbReference>
<organism evidence="13 14">
    <name type="scientific">Cajanus cajan</name>
    <name type="common">Pigeon pea</name>
    <name type="synonym">Cajanus indicus</name>
    <dbReference type="NCBI Taxonomy" id="3821"/>
    <lineage>
        <taxon>Eukaryota</taxon>
        <taxon>Viridiplantae</taxon>
        <taxon>Streptophyta</taxon>
        <taxon>Embryophyta</taxon>
        <taxon>Tracheophyta</taxon>
        <taxon>Spermatophyta</taxon>
        <taxon>Magnoliopsida</taxon>
        <taxon>eudicotyledons</taxon>
        <taxon>Gunneridae</taxon>
        <taxon>Pentapetalae</taxon>
        <taxon>rosids</taxon>
        <taxon>fabids</taxon>
        <taxon>Fabales</taxon>
        <taxon>Fabaceae</taxon>
        <taxon>Papilionoideae</taxon>
        <taxon>50 kb inversion clade</taxon>
        <taxon>NPAAA clade</taxon>
        <taxon>indigoferoid/millettioid clade</taxon>
        <taxon>Phaseoleae</taxon>
        <taxon>Cajanus</taxon>
    </lineage>
</organism>
<keyword evidence="5" id="KW-0747">Spliceosome</keyword>
<evidence type="ECO:0000256" key="4">
    <source>
        <dbReference type="ARBA" id="ARBA00022723"/>
    </source>
</evidence>
<evidence type="ECO:0000313" key="13">
    <source>
        <dbReference type="EMBL" id="KYP33912.1"/>
    </source>
</evidence>
<dbReference type="AlphaFoldDB" id="A0A151QUG0"/>
<protein>
    <submittedName>
        <fullName evidence="13">U4/U6.U5 tri-snRNP-associated protein 2</fullName>
    </submittedName>
</protein>
<evidence type="ECO:0000256" key="7">
    <source>
        <dbReference type="ARBA" id="ARBA00022833"/>
    </source>
</evidence>
<dbReference type="OMA" id="GHKSREI"/>
<dbReference type="GO" id="GO:0008380">
    <property type="term" value="P:RNA splicing"/>
    <property type="evidence" value="ECO:0007669"/>
    <property type="project" value="UniProtKB-KW"/>
</dbReference>
<evidence type="ECO:0000256" key="9">
    <source>
        <dbReference type="ARBA" id="ARBA00023242"/>
    </source>
</evidence>
<gene>
    <name evidence="13" type="ORF">KK1_045186</name>
</gene>
<evidence type="ECO:0000256" key="2">
    <source>
        <dbReference type="ARBA" id="ARBA00009085"/>
    </source>
</evidence>
<evidence type="ECO:0000256" key="6">
    <source>
        <dbReference type="ARBA" id="ARBA00022771"/>
    </source>
</evidence>
<evidence type="ECO:0000256" key="1">
    <source>
        <dbReference type="ARBA" id="ARBA00004123"/>
    </source>
</evidence>
<keyword evidence="8" id="KW-0508">mRNA splicing</keyword>
<keyword evidence="7" id="KW-0862">Zinc</keyword>
<dbReference type="SUPFAM" id="SSF57850">
    <property type="entry name" value="RING/U-box"/>
    <property type="match status" value="1"/>
</dbReference>
<comment type="similarity">
    <text evidence="2">Belongs to the peptidase C19 family.</text>
</comment>
<dbReference type="STRING" id="3821.A0A151QUG0"/>
<keyword evidence="6 10" id="KW-0863">Zinc-finger</keyword>
<keyword evidence="4" id="KW-0479">Metal-binding</keyword>
<dbReference type="GO" id="GO:0006397">
    <property type="term" value="P:mRNA processing"/>
    <property type="evidence" value="ECO:0007669"/>
    <property type="project" value="UniProtKB-KW"/>
</dbReference>
<evidence type="ECO:0000259" key="12">
    <source>
        <dbReference type="PROSITE" id="PS50271"/>
    </source>
</evidence>
<evidence type="ECO:0000256" key="11">
    <source>
        <dbReference type="SAM" id="MobiDB-lite"/>
    </source>
</evidence>
<sequence length="289" mass="33616">MSSKREREAVDRVEDEGLDNESKRQRPDDDSSPSPPPVSIANPLSGLANNYADIDEEEDYVRRERGSVNERRNDGSQHNGHRYGEADDSDEEDDSREQFSGRNNRQVEVRKDCPYLDTVNRQVLDFDFEKFCSVSLSNLNVYACLVCGKYYQGRGKKSHAYTHSLEAGHHVYINLRTEKVYCLPDGYEINDPSLDDIRHVLNPRLVQFYFLAVLAADNFLATYFCFYCHQLLAGDNNYIITFRSMYVTSWLLREFFFFHLSPLRKMILIHSRRSKFMLWTSQNQVSVSA</sequence>
<keyword evidence="3" id="KW-0507">mRNA processing</keyword>
<dbReference type="Proteomes" id="UP000075243">
    <property type="component" value="Unassembled WGS sequence"/>
</dbReference>
<dbReference type="GO" id="GO:0005681">
    <property type="term" value="C:spliceosomal complex"/>
    <property type="evidence" value="ECO:0007669"/>
    <property type="project" value="UniProtKB-KW"/>
</dbReference>
<keyword evidence="14" id="KW-1185">Reference proteome</keyword>
<accession>A0A151QUG0</accession>
<feature type="compositionally biased region" description="Basic and acidic residues" evidence="11">
    <location>
        <begin position="60"/>
        <end position="75"/>
    </location>
</feature>
<feature type="compositionally biased region" description="Acidic residues" evidence="11">
    <location>
        <begin position="86"/>
        <end position="95"/>
    </location>
</feature>
<evidence type="ECO:0000313" key="14">
    <source>
        <dbReference type="Proteomes" id="UP000075243"/>
    </source>
</evidence>
<feature type="compositionally biased region" description="Basic and acidic residues" evidence="11">
    <location>
        <begin position="1"/>
        <end position="12"/>
    </location>
</feature>
<dbReference type="SMART" id="SM00290">
    <property type="entry name" value="ZnF_UBP"/>
    <property type="match status" value="1"/>
</dbReference>
<evidence type="ECO:0000256" key="5">
    <source>
        <dbReference type="ARBA" id="ARBA00022728"/>
    </source>
</evidence>
<feature type="compositionally biased region" description="Basic and acidic residues" evidence="11">
    <location>
        <begin position="20"/>
        <end position="29"/>
    </location>
</feature>
<dbReference type="GO" id="GO:0008270">
    <property type="term" value="F:zinc ion binding"/>
    <property type="evidence" value="ECO:0007669"/>
    <property type="project" value="UniProtKB-KW"/>
</dbReference>
<dbReference type="PROSITE" id="PS50271">
    <property type="entry name" value="ZF_UBP"/>
    <property type="match status" value="1"/>
</dbReference>
<dbReference type="InterPro" id="IPR001607">
    <property type="entry name" value="Znf_UBP"/>
</dbReference>
<dbReference type="InterPro" id="IPR013083">
    <property type="entry name" value="Znf_RING/FYVE/PHD"/>
</dbReference>
<dbReference type="FunFam" id="3.30.40.10:FF:000068">
    <property type="entry name" value="U4/U6.U5 tri-snRNP-associated protein 2"/>
    <property type="match status" value="1"/>
</dbReference>
<reference evidence="13" key="1">
    <citation type="journal article" date="2012" name="Nat. Biotechnol.">
        <title>Draft genome sequence of pigeonpea (Cajanus cajan), an orphan legume crop of resource-poor farmers.</title>
        <authorList>
            <person name="Varshney R.K."/>
            <person name="Chen W."/>
            <person name="Li Y."/>
            <person name="Bharti A.K."/>
            <person name="Saxena R.K."/>
            <person name="Schlueter J.A."/>
            <person name="Donoghue M.T."/>
            <person name="Azam S."/>
            <person name="Fan G."/>
            <person name="Whaley A.M."/>
            <person name="Farmer A.D."/>
            <person name="Sheridan J."/>
            <person name="Iwata A."/>
            <person name="Tuteja R."/>
            <person name="Penmetsa R.V."/>
            <person name="Wu W."/>
            <person name="Upadhyaya H.D."/>
            <person name="Yang S.P."/>
            <person name="Shah T."/>
            <person name="Saxena K.B."/>
            <person name="Michael T."/>
            <person name="McCombie W.R."/>
            <person name="Yang B."/>
            <person name="Zhang G."/>
            <person name="Yang H."/>
            <person name="Wang J."/>
            <person name="Spillane C."/>
            <person name="Cook D.R."/>
            <person name="May G.D."/>
            <person name="Xu X."/>
            <person name="Jackson S.A."/>
        </authorList>
    </citation>
    <scope>NUCLEOTIDE SEQUENCE [LARGE SCALE GENOMIC DNA]</scope>
</reference>